<comment type="caution">
    <text evidence="3">The sequence shown here is derived from an EMBL/GenBank/DDBJ whole genome shotgun (WGS) entry which is preliminary data.</text>
</comment>
<dbReference type="PANTHER" id="PTHR30024:SF21">
    <property type="entry name" value="ABC TRANSPORTER SUBSTRATE-BINDING PROTEIN"/>
    <property type="match status" value="1"/>
</dbReference>
<dbReference type="Pfam" id="PF09084">
    <property type="entry name" value="NMT1"/>
    <property type="match status" value="1"/>
</dbReference>
<feature type="signal peptide" evidence="1">
    <location>
        <begin position="1"/>
        <end position="33"/>
    </location>
</feature>
<sequence length="342" mass="36348">MTSPFISLSRRAVLFGAAAAGLAAAPLGAAALAAPIPPAAAGLKPLRFAWNANAACLAPVALAKSSGLFAKYGLDVELVNYSGSTDQLLESLATGKADAAVGMALRWIKPLEQGFDVKLIGGTHGGCLRMLGVQGTGVTADITSLKGKTVGTPDLGGPDKNFFSLLAQKRGLDPVKDIAWRQYPADLLPVAAEKGEIQAFSHSDPLTWLFLKRHSFLFEVATNLTGEYLNRLCCLIGVRGSLLRQDRAAAESVYRALLDAQTLTHAEPRLTAEAFQPYSPKASVEDLIAMLKSHTHGHSPVGTAFRQEIVAYAEELKQINVLKPTTDPQKYADRVYVNVLAG</sequence>
<gene>
    <name evidence="3" type="ORF">ACFSNB_04435</name>
</gene>
<dbReference type="SUPFAM" id="SSF53850">
    <property type="entry name" value="Periplasmic binding protein-like II"/>
    <property type="match status" value="1"/>
</dbReference>
<evidence type="ECO:0000259" key="2">
    <source>
        <dbReference type="Pfam" id="PF09084"/>
    </source>
</evidence>
<dbReference type="RefSeq" id="WP_377314830.1">
    <property type="nucleotide sequence ID" value="NZ_JBHUIY010000005.1"/>
</dbReference>
<reference evidence="4" key="1">
    <citation type="journal article" date="2019" name="Int. J. Syst. Evol. Microbiol.">
        <title>The Global Catalogue of Microorganisms (GCM) 10K type strain sequencing project: providing services to taxonomists for standard genome sequencing and annotation.</title>
        <authorList>
            <consortium name="The Broad Institute Genomics Platform"/>
            <consortium name="The Broad Institute Genome Sequencing Center for Infectious Disease"/>
            <person name="Wu L."/>
            <person name="Ma J."/>
        </authorList>
    </citation>
    <scope>NUCLEOTIDE SEQUENCE [LARGE SCALE GENOMIC DNA]</scope>
    <source>
        <strain evidence="4">KCTC 15012</strain>
    </source>
</reference>
<dbReference type="InterPro" id="IPR006311">
    <property type="entry name" value="TAT_signal"/>
</dbReference>
<accession>A0ABW5C8B0</accession>
<evidence type="ECO:0000313" key="3">
    <source>
        <dbReference type="EMBL" id="MFD2233047.1"/>
    </source>
</evidence>
<dbReference type="EMBL" id="JBHUIY010000005">
    <property type="protein sequence ID" value="MFD2233047.1"/>
    <property type="molecule type" value="Genomic_DNA"/>
</dbReference>
<keyword evidence="1" id="KW-0732">Signal</keyword>
<feature type="domain" description="SsuA/THI5-like" evidence="2">
    <location>
        <begin position="58"/>
        <end position="175"/>
    </location>
</feature>
<protein>
    <submittedName>
        <fullName evidence="3">ABC transporter substrate-binding protein</fullName>
    </submittedName>
</protein>
<feature type="chain" id="PRO_5046636996" evidence="1">
    <location>
        <begin position="34"/>
        <end position="342"/>
    </location>
</feature>
<dbReference type="InterPro" id="IPR015168">
    <property type="entry name" value="SsuA/THI5"/>
</dbReference>
<evidence type="ECO:0000313" key="4">
    <source>
        <dbReference type="Proteomes" id="UP001597296"/>
    </source>
</evidence>
<proteinExistence type="predicted"/>
<dbReference type="Proteomes" id="UP001597296">
    <property type="component" value="Unassembled WGS sequence"/>
</dbReference>
<evidence type="ECO:0000256" key="1">
    <source>
        <dbReference type="SAM" id="SignalP"/>
    </source>
</evidence>
<dbReference type="PANTHER" id="PTHR30024">
    <property type="entry name" value="ALIPHATIC SULFONATES-BINDING PROTEIN-RELATED"/>
    <property type="match status" value="1"/>
</dbReference>
<dbReference type="PROSITE" id="PS51318">
    <property type="entry name" value="TAT"/>
    <property type="match status" value="1"/>
</dbReference>
<name>A0ABW5C8B0_9PROT</name>
<keyword evidence="4" id="KW-1185">Reference proteome</keyword>
<organism evidence="3 4">
    <name type="scientific">Phaeospirillum tilakii</name>
    <dbReference type="NCBI Taxonomy" id="741673"/>
    <lineage>
        <taxon>Bacteria</taxon>
        <taxon>Pseudomonadati</taxon>
        <taxon>Pseudomonadota</taxon>
        <taxon>Alphaproteobacteria</taxon>
        <taxon>Rhodospirillales</taxon>
        <taxon>Rhodospirillaceae</taxon>
        <taxon>Phaeospirillum</taxon>
    </lineage>
</organism>
<dbReference type="Gene3D" id="3.40.190.10">
    <property type="entry name" value="Periplasmic binding protein-like II"/>
    <property type="match status" value="2"/>
</dbReference>